<protein>
    <submittedName>
        <fullName evidence="1">Uncharacterized protein</fullName>
    </submittedName>
</protein>
<accession>A0A3N4IXB9</accession>
<evidence type="ECO:0000313" key="2">
    <source>
        <dbReference type="Proteomes" id="UP000276215"/>
    </source>
</evidence>
<dbReference type="Proteomes" id="UP000276215">
    <property type="component" value="Unassembled WGS sequence"/>
</dbReference>
<dbReference type="EMBL" id="ML120525">
    <property type="protein sequence ID" value="RPA90475.1"/>
    <property type="molecule type" value="Genomic_DNA"/>
</dbReference>
<sequence length="176" mass="18861">MANIEPRPALGSLPDLTTTVQSLRALSIQAEQVANFPAFDQGAQILAALHQLQQGVAAVQQNMAGLHQNMLDLQQGQADILERIQHLEDESSHQDQNNIARAINSTVPLRSGVLEPFYGLNGQLIVGFPRGNADIERLNGDGINALLVALGLGVAGTVAARKERFSRYIGFVAGMD</sequence>
<keyword evidence="2" id="KW-1185">Reference proteome</keyword>
<dbReference type="OrthoDB" id="5413892at2759"/>
<proteinExistence type="predicted"/>
<organism evidence="1 2">
    <name type="scientific">Choiromyces venosus 120613-1</name>
    <dbReference type="NCBI Taxonomy" id="1336337"/>
    <lineage>
        <taxon>Eukaryota</taxon>
        <taxon>Fungi</taxon>
        <taxon>Dikarya</taxon>
        <taxon>Ascomycota</taxon>
        <taxon>Pezizomycotina</taxon>
        <taxon>Pezizomycetes</taxon>
        <taxon>Pezizales</taxon>
        <taxon>Tuberaceae</taxon>
        <taxon>Choiromyces</taxon>
    </lineage>
</organism>
<dbReference type="AlphaFoldDB" id="A0A3N4IXB9"/>
<name>A0A3N4IXB9_9PEZI</name>
<reference evidence="1 2" key="1">
    <citation type="journal article" date="2018" name="Nat. Ecol. Evol.">
        <title>Pezizomycetes genomes reveal the molecular basis of ectomycorrhizal truffle lifestyle.</title>
        <authorList>
            <person name="Murat C."/>
            <person name="Payen T."/>
            <person name="Noel B."/>
            <person name="Kuo A."/>
            <person name="Morin E."/>
            <person name="Chen J."/>
            <person name="Kohler A."/>
            <person name="Krizsan K."/>
            <person name="Balestrini R."/>
            <person name="Da Silva C."/>
            <person name="Montanini B."/>
            <person name="Hainaut M."/>
            <person name="Levati E."/>
            <person name="Barry K.W."/>
            <person name="Belfiori B."/>
            <person name="Cichocki N."/>
            <person name="Clum A."/>
            <person name="Dockter R.B."/>
            <person name="Fauchery L."/>
            <person name="Guy J."/>
            <person name="Iotti M."/>
            <person name="Le Tacon F."/>
            <person name="Lindquist E.A."/>
            <person name="Lipzen A."/>
            <person name="Malagnac F."/>
            <person name="Mello A."/>
            <person name="Molinier V."/>
            <person name="Miyauchi S."/>
            <person name="Poulain J."/>
            <person name="Riccioni C."/>
            <person name="Rubini A."/>
            <person name="Sitrit Y."/>
            <person name="Splivallo R."/>
            <person name="Traeger S."/>
            <person name="Wang M."/>
            <person name="Zifcakova L."/>
            <person name="Wipf D."/>
            <person name="Zambonelli A."/>
            <person name="Paolocci F."/>
            <person name="Nowrousian M."/>
            <person name="Ottonello S."/>
            <person name="Baldrian P."/>
            <person name="Spatafora J.W."/>
            <person name="Henrissat B."/>
            <person name="Nagy L.G."/>
            <person name="Aury J.M."/>
            <person name="Wincker P."/>
            <person name="Grigoriev I.V."/>
            <person name="Bonfante P."/>
            <person name="Martin F.M."/>
        </authorList>
    </citation>
    <scope>NUCLEOTIDE SEQUENCE [LARGE SCALE GENOMIC DNA]</scope>
    <source>
        <strain evidence="1 2">120613-1</strain>
    </source>
</reference>
<dbReference type="STRING" id="1336337.A0A3N4IXB9"/>
<evidence type="ECO:0000313" key="1">
    <source>
        <dbReference type="EMBL" id="RPA90475.1"/>
    </source>
</evidence>
<gene>
    <name evidence="1" type="ORF">L873DRAFT_1821073</name>
</gene>